<gene>
    <name evidence="1" type="ORF">SAMN05216469_11018</name>
</gene>
<evidence type="ECO:0000313" key="1">
    <source>
        <dbReference type="EMBL" id="SEL02814.1"/>
    </source>
</evidence>
<protein>
    <submittedName>
        <fullName evidence="1">Uncharacterized protein</fullName>
    </submittedName>
</protein>
<dbReference type="PIRSF" id="PIRSF033725">
    <property type="entry name" value="UCP033725"/>
    <property type="match status" value="1"/>
</dbReference>
<reference evidence="1 2" key="1">
    <citation type="submission" date="2016-10" db="EMBL/GenBank/DDBJ databases">
        <authorList>
            <person name="de Groot N.N."/>
        </authorList>
    </citation>
    <scope>NUCLEOTIDE SEQUENCE [LARGE SCALE GENOMIC DNA]</scope>
    <source>
        <strain evidence="1 2">KH2T6</strain>
    </source>
</reference>
<sequence length="126" mass="14613">MIDGTYGVYKGEVHRIGIGEGDEIHLYPNSESEIDDTYIDRYNLGSYSKVVDSSELTEMYELSSYVDYKGYKISIARETKDEYELWVGDCEIAKKLGFDRCDKYAYNMMVKKSDVEVIVEKTPLNW</sequence>
<dbReference type="AlphaFoldDB" id="A0A1H7LV40"/>
<dbReference type="InterPro" id="IPR017020">
    <property type="entry name" value="UCP033725"/>
</dbReference>
<dbReference type="RefSeq" id="WP_074833886.1">
    <property type="nucleotide sequence ID" value="NZ_FOAT01000010.1"/>
</dbReference>
<dbReference type="OrthoDB" id="2056094at2"/>
<evidence type="ECO:0000313" key="2">
    <source>
        <dbReference type="Proteomes" id="UP000186015"/>
    </source>
</evidence>
<dbReference type="Proteomes" id="UP000186015">
    <property type="component" value="Unassembled WGS sequence"/>
</dbReference>
<organism evidence="1 2">
    <name type="scientific">Ruminococcus albus</name>
    <dbReference type="NCBI Taxonomy" id="1264"/>
    <lineage>
        <taxon>Bacteria</taxon>
        <taxon>Bacillati</taxon>
        <taxon>Bacillota</taxon>
        <taxon>Clostridia</taxon>
        <taxon>Eubacteriales</taxon>
        <taxon>Oscillospiraceae</taxon>
        <taxon>Ruminococcus</taxon>
    </lineage>
</organism>
<accession>A0A1H7LV40</accession>
<proteinExistence type="predicted"/>
<name>A0A1H7LV40_RUMAL</name>
<dbReference type="EMBL" id="FOAT01000010">
    <property type="protein sequence ID" value="SEL02814.1"/>
    <property type="molecule type" value="Genomic_DNA"/>
</dbReference>